<evidence type="ECO:0008006" key="3">
    <source>
        <dbReference type="Google" id="ProtNLM"/>
    </source>
</evidence>
<name>A0ABU3BLD9_9FLAO</name>
<feature type="non-terminal residue" evidence="1">
    <location>
        <position position="1"/>
    </location>
</feature>
<dbReference type="EMBL" id="JAVRHU010000032">
    <property type="protein sequence ID" value="MDT0622988.1"/>
    <property type="molecule type" value="Genomic_DNA"/>
</dbReference>
<comment type="caution">
    <text evidence="1">The sequence shown here is derived from an EMBL/GenBank/DDBJ whole genome shotgun (WGS) entry which is preliminary data.</text>
</comment>
<dbReference type="SUPFAM" id="SSF141072">
    <property type="entry name" value="CalX-like"/>
    <property type="match status" value="1"/>
</dbReference>
<dbReference type="Gene3D" id="2.60.40.2030">
    <property type="match status" value="1"/>
</dbReference>
<keyword evidence="2" id="KW-1185">Reference proteome</keyword>
<dbReference type="InterPro" id="IPR038081">
    <property type="entry name" value="CalX-like_sf"/>
</dbReference>
<accession>A0ABU3BLD9</accession>
<dbReference type="Proteomes" id="UP001250662">
    <property type="component" value="Unassembled WGS sequence"/>
</dbReference>
<evidence type="ECO:0000313" key="1">
    <source>
        <dbReference type="EMBL" id="MDT0622988.1"/>
    </source>
</evidence>
<organism evidence="1 2">
    <name type="scientific">Croceitalea vernalis</name>
    <dbReference type="NCBI Taxonomy" id="3075599"/>
    <lineage>
        <taxon>Bacteria</taxon>
        <taxon>Pseudomonadati</taxon>
        <taxon>Bacteroidota</taxon>
        <taxon>Flavobacteriia</taxon>
        <taxon>Flavobacteriales</taxon>
        <taxon>Flavobacteriaceae</taxon>
        <taxon>Croceitalea</taxon>
    </lineage>
</organism>
<sequence>NVTDNSAINPDDYTVANTDTFVTFPAGTATGSSLVVTINIVDDMLIEATETLDITLAFDATPPAGINMLDDTAVGTITDNDANDPTEGVAVSD</sequence>
<reference evidence="1 2" key="1">
    <citation type="submission" date="2023-09" db="EMBL/GenBank/DDBJ databases">
        <authorList>
            <person name="Rey-Velasco X."/>
        </authorList>
    </citation>
    <scope>NUCLEOTIDE SEQUENCE [LARGE SCALE GENOMIC DNA]</scope>
    <source>
        <strain evidence="1 2">P007</strain>
    </source>
</reference>
<dbReference type="RefSeq" id="WP_311388577.1">
    <property type="nucleotide sequence ID" value="NZ_JAVRHU010000032.1"/>
</dbReference>
<feature type="non-terminal residue" evidence="1">
    <location>
        <position position="93"/>
    </location>
</feature>
<protein>
    <recommendedName>
        <fullName evidence="3">Calx-beta domain-containing protein</fullName>
    </recommendedName>
</protein>
<proteinExistence type="predicted"/>
<gene>
    <name evidence="1" type="ORF">RM520_15280</name>
</gene>
<evidence type="ECO:0000313" key="2">
    <source>
        <dbReference type="Proteomes" id="UP001250662"/>
    </source>
</evidence>